<dbReference type="GO" id="GO:0005829">
    <property type="term" value="C:cytosol"/>
    <property type="evidence" value="ECO:0007669"/>
    <property type="project" value="TreeGrafter"/>
</dbReference>
<comment type="caution">
    <text evidence="3">The sequence shown here is derived from an EMBL/GenBank/DDBJ whole genome shotgun (WGS) entry which is preliminary data.</text>
</comment>
<accession>A0A2T6BWZ5</accession>
<gene>
    <name evidence="3" type="ORF">C8N46_106121</name>
</gene>
<reference evidence="3 4" key="1">
    <citation type="submission" date="2018-04" db="EMBL/GenBank/DDBJ databases">
        <title>Genomic Encyclopedia of Archaeal and Bacterial Type Strains, Phase II (KMG-II): from individual species to whole genera.</title>
        <authorList>
            <person name="Goeker M."/>
        </authorList>
    </citation>
    <scope>NUCLEOTIDE SEQUENCE [LARGE SCALE GENOMIC DNA]</scope>
    <source>
        <strain evidence="3 4">DSM 25731</strain>
    </source>
</reference>
<dbReference type="PANTHER" id="PTHR35089:SF1">
    <property type="entry name" value="CHAPERONE PROTEIN SKP"/>
    <property type="match status" value="1"/>
</dbReference>
<dbReference type="GO" id="GO:0051082">
    <property type="term" value="F:unfolded protein binding"/>
    <property type="evidence" value="ECO:0007669"/>
    <property type="project" value="InterPro"/>
</dbReference>
<dbReference type="InterPro" id="IPR005632">
    <property type="entry name" value="Chaperone_Skp"/>
</dbReference>
<dbReference type="RefSeq" id="WP_108115419.1">
    <property type="nucleotide sequence ID" value="NZ_QBKT01000006.1"/>
</dbReference>
<name>A0A2T6BWZ5_9FLAO</name>
<dbReference type="SUPFAM" id="SSF111384">
    <property type="entry name" value="OmpH-like"/>
    <property type="match status" value="1"/>
</dbReference>
<keyword evidence="4" id="KW-1185">Reference proteome</keyword>
<dbReference type="EMBL" id="QBKT01000006">
    <property type="protein sequence ID" value="PTX60477.1"/>
    <property type="molecule type" value="Genomic_DNA"/>
</dbReference>
<dbReference type="InterPro" id="IPR024930">
    <property type="entry name" value="Skp_dom_sf"/>
</dbReference>
<dbReference type="PROSITE" id="PS51257">
    <property type="entry name" value="PROKAR_LIPOPROTEIN"/>
    <property type="match status" value="1"/>
</dbReference>
<evidence type="ECO:0000256" key="1">
    <source>
        <dbReference type="ARBA" id="ARBA00009091"/>
    </source>
</evidence>
<evidence type="ECO:0000313" key="4">
    <source>
        <dbReference type="Proteomes" id="UP000244090"/>
    </source>
</evidence>
<dbReference type="OrthoDB" id="1145062at2"/>
<organism evidence="3 4">
    <name type="scientific">Kordia periserrulae</name>
    <dbReference type="NCBI Taxonomy" id="701523"/>
    <lineage>
        <taxon>Bacteria</taxon>
        <taxon>Pseudomonadati</taxon>
        <taxon>Bacteroidota</taxon>
        <taxon>Flavobacteriia</taxon>
        <taxon>Flavobacteriales</taxon>
        <taxon>Flavobacteriaceae</taxon>
        <taxon>Kordia</taxon>
    </lineage>
</organism>
<evidence type="ECO:0000313" key="3">
    <source>
        <dbReference type="EMBL" id="PTX60477.1"/>
    </source>
</evidence>
<dbReference type="AlphaFoldDB" id="A0A2T6BWZ5"/>
<proteinExistence type="inferred from homology"/>
<evidence type="ECO:0000256" key="2">
    <source>
        <dbReference type="ARBA" id="ARBA00022729"/>
    </source>
</evidence>
<dbReference type="Pfam" id="PF03938">
    <property type="entry name" value="OmpH"/>
    <property type="match status" value="1"/>
</dbReference>
<dbReference type="PANTHER" id="PTHR35089">
    <property type="entry name" value="CHAPERONE PROTEIN SKP"/>
    <property type="match status" value="1"/>
</dbReference>
<dbReference type="Gene3D" id="3.30.910.20">
    <property type="entry name" value="Skp domain"/>
    <property type="match status" value="1"/>
</dbReference>
<keyword evidence="2" id="KW-0732">Signal</keyword>
<dbReference type="Proteomes" id="UP000244090">
    <property type="component" value="Unassembled WGS sequence"/>
</dbReference>
<protein>
    <submittedName>
        <fullName evidence="3">Periplasmic chaperone for outer membrane proteins Skp</fullName>
    </submittedName>
</protein>
<comment type="similarity">
    <text evidence="1">Belongs to the Skp family.</text>
</comment>
<dbReference type="GO" id="GO:0050821">
    <property type="term" value="P:protein stabilization"/>
    <property type="evidence" value="ECO:0007669"/>
    <property type="project" value="TreeGrafter"/>
</dbReference>
<sequence length="174" mass="20159">MKKLIVLGIAVMAFVSCEKSAKIGFVNNSELINEYQEKKDLEAVFKTRIDNFNKRKDSMQQMFNLEYKQAQEKAAKASAKKQEELSMQIQQLGQRLDQQINIEQKRISDDSKTQNDSLISTVKKFVEKYGKDNNYDFIIGQNDNTASLYFGKEEHDLTQKVLEALNKQYADKKK</sequence>
<dbReference type="SMART" id="SM00935">
    <property type="entry name" value="OmpH"/>
    <property type="match status" value="1"/>
</dbReference>